<gene>
    <name evidence="1" type="ORF">ACFPQB_01655</name>
</gene>
<evidence type="ECO:0000313" key="2">
    <source>
        <dbReference type="Proteomes" id="UP001596072"/>
    </source>
</evidence>
<sequence length="47" mass="5360">MALRLARERARDETWARTLDYDEVSYVAHEVTAEISGRHRGAGRSVT</sequence>
<proteinExistence type="predicted"/>
<reference evidence="2" key="1">
    <citation type="journal article" date="2019" name="Int. J. Syst. Evol. Microbiol.">
        <title>The Global Catalogue of Microorganisms (GCM) 10K type strain sequencing project: providing services to taxonomists for standard genome sequencing and annotation.</title>
        <authorList>
            <consortium name="The Broad Institute Genomics Platform"/>
            <consortium name="The Broad Institute Genome Sequencing Center for Infectious Disease"/>
            <person name="Wu L."/>
            <person name="Ma J."/>
        </authorList>
    </citation>
    <scope>NUCLEOTIDE SEQUENCE [LARGE SCALE GENOMIC DNA]</scope>
    <source>
        <strain evidence="2">YIM 94188</strain>
    </source>
</reference>
<name>A0ABW0ZGF5_9ACTN</name>
<accession>A0ABW0ZGF5</accession>
<keyword evidence="2" id="KW-1185">Reference proteome</keyword>
<dbReference type="EMBL" id="JBHSNS010000001">
    <property type="protein sequence ID" value="MFC5727605.1"/>
    <property type="molecule type" value="Genomic_DNA"/>
</dbReference>
<dbReference type="Proteomes" id="UP001596072">
    <property type="component" value="Unassembled WGS sequence"/>
</dbReference>
<evidence type="ECO:0000313" key="1">
    <source>
        <dbReference type="EMBL" id="MFC5727605.1"/>
    </source>
</evidence>
<organism evidence="1 2">
    <name type="scientific">Nocardioides vastitatis</name>
    <dbReference type="NCBI Taxonomy" id="2568655"/>
    <lineage>
        <taxon>Bacteria</taxon>
        <taxon>Bacillati</taxon>
        <taxon>Actinomycetota</taxon>
        <taxon>Actinomycetes</taxon>
        <taxon>Propionibacteriales</taxon>
        <taxon>Nocardioidaceae</taxon>
        <taxon>Nocardioides</taxon>
    </lineage>
</organism>
<protein>
    <submittedName>
        <fullName evidence="1">Uncharacterized protein</fullName>
    </submittedName>
</protein>
<comment type="caution">
    <text evidence="1">The sequence shown here is derived from an EMBL/GenBank/DDBJ whole genome shotgun (WGS) entry which is preliminary data.</text>
</comment>